<name>A0A8J7W3P6_9FIRM</name>
<comment type="caution">
    <text evidence="1">The sequence shown here is derived from an EMBL/GenBank/DDBJ whole genome shotgun (WGS) entry which is preliminary data.</text>
</comment>
<proteinExistence type="predicted"/>
<gene>
    <name evidence="1" type="ORF">KCX82_20720</name>
</gene>
<dbReference type="Proteomes" id="UP000675664">
    <property type="component" value="Unassembled WGS sequence"/>
</dbReference>
<evidence type="ECO:0000313" key="1">
    <source>
        <dbReference type="EMBL" id="MBR0600299.1"/>
    </source>
</evidence>
<organism evidence="1 2">
    <name type="scientific">Sinanaerobacter chloroacetimidivorans</name>
    <dbReference type="NCBI Taxonomy" id="2818044"/>
    <lineage>
        <taxon>Bacteria</taxon>
        <taxon>Bacillati</taxon>
        <taxon>Bacillota</taxon>
        <taxon>Clostridia</taxon>
        <taxon>Peptostreptococcales</taxon>
        <taxon>Anaerovoracaceae</taxon>
        <taxon>Sinanaerobacter</taxon>
    </lineage>
</organism>
<reference evidence="1" key="1">
    <citation type="submission" date="2021-04" db="EMBL/GenBank/DDBJ databases">
        <title>Sinoanaerobacter chloroacetimidivorans sp. nov., an obligate anaerobic bacterium isolated from anaerobic sludge.</title>
        <authorList>
            <person name="Bao Y."/>
        </authorList>
    </citation>
    <scope>NUCLEOTIDE SEQUENCE</scope>
    <source>
        <strain evidence="1">BAD-6</strain>
    </source>
</reference>
<dbReference type="EMBL" id="JAGSND010000024">
    <property type="protein sequence ID" value="MBR0600299.1"/>
    <property type="molecule type" value="Genomic_DNA"/>
</dbReference>
<evidence type="ECO:0000313" key="2">
    <source>
        <dbReference type="Proteomes" id="UP000675664"/>
    </source>
</evidence>
<reference evidence="1" key="2">
    <citation type="submission" date="2021-04" db="EMBL/GenBank/DDBJ databases">
        <authorList>
            <person name="Liu J."/>
        </authorList>
    </citation>
    <scope>NUCLEOTIDE SEQUENCE</scope>
    <source>
        <strain evidence="1">BAD-6</strain>
    </source>
</reference>
<dbReference type="AlphaFoldDB" id="A0A8J7W3P6"/>
<keyword evidence="2" id="KW-1185">Reference proteome</keyword>
<accession>A0A8J7W3P6</accession>
<protein>
    <submittedName>
        <fullName evidence="1">Uncharacterized protein</fullName>
    </submittedName>
</protein>
<sequence length="129" mass="14964">MMIKVYLAAFPMLYEGEDIEVRYSLFQDDIPIKKESIYLEYMKPAIVGLHSILTMLLKLEEYQEEEITIIINDASLYEIIKGCSTTQNGDVLKMASKMKKQLVKFKDLSFINVTKDKASLAKWKEILED</sequence>